<accession>A0A1E2SHJ0</accession>
<keyword evidence="3" id="KW-0804">Transcription</keyword>
<dbReference type="PANTHER" id="PTHR43537:SF24">
    <property type="entry name" value="GLUCONATE OPERON TRANSCRIPTIONAL REPRESSOR"/>
    <property type="match status" value="1"/>
</dbReference>
<dbReference type="InterPro" id="IPR036390">
    <property type="entry name" value="WH_DNA-bd_sf"/>
</dbReference>
<keyword evidence="1" id="KW-0805">Transcription regulation</keyword>
<dbReference type="GO" id="GO:0003677">
    <property type="term" value="F:DNA binding"/>
    <property type="evidence" value="ECO:0007669"/>
    <property type="project" value="UniProtKB-KW"/>
</dbReference>
<dbReference type="SMART" id="SM00345">
    <property type="entry name" value="HTH_GNTR"/>
    <property type="match status" value="1"/>
</dbReference>
<dbReference type="Pfam" id="PF00392">
    <property type="entry name" value="GntR"/>
    <property type="match status" value="1"/>
</dbReference>
<dbReference type="RefSeq" id="WP_011187099.1">
    <property type="nucleotide sequence ID" value="NZ_LNZG01000048.1"/>
</dbReference>
<gene>
    <name evidence="6" type="ORF">ATY41_06270</name>
</gene>
<dbReference type="AlphaFoldDB" id="A0A1E2SHJ0"/>
<dbReference type="PANTHER" id="PTHR43537">
    <property type="entry name" value="TRANSCRIPTIONAL REGULATOR, GNTR FAMILY"/>
    <property type="match status" value="1"/>
</dbReference>
<dbReference type="OMA" id="RECSTGM"/>
<evidence type="ECO:0000313" key="6">
    <source>
        <dbReference type="EMBL" id="ODA89322.1"/>
    </source>
</evidence>
<evidence type="ECO:0000256" key="1">
    <source>
        <dbReference type="ARBA" id="ARBA00023015"/>
    </source>
</evidence>
<dbReference type="OrthoDB" id="8680240at2"/>
<proteinExistence type="predicted"/>
<dbReference type="PROSITE" id="PS50949">
    <property type="entry name" value="HTH_GNTR"/>
    <property type="match status" value="1"/>
</dbReference>
<dbReference type="InterPro" id="IPR000524">
    <property type="entry name" value="Tscrpt_reg_HTH_GntR"/>
</dbReference>
<dbReference type="SUPFAM" id="SSF46785">
    <property type="entry name" value="Winged helix' DNA-binding domain"/>
    <property type="match status" value="1"/>
</dbReference>
<evidence type="ECO:0000256" key="3">
    <source>
        <dbReference type="ARBA" id="ARBA00023163"/>
    </source>
</evidence>
<feature type="region of interest" description="Disordered" evidence="4">
    <location>
        <begin position="199"/>
        <end position="221"/>
    </location>
</feature>
<organism evidence="6 7">
    <name type="scientific">Leifsonia xyli subsp. xyli</name>
    <dbReference type="NCBI Taxonomy" id="59736"/>
    <lineage>
        <taxon>Bacteria</taxon>
        <taxon>Bacillati</taxon>
        <taxon>Actinomycetota</taxon>
        <taxon>Actinomycetes</taxon>
        <taxon>Micrococcales</taxon>
        <taxon>Microbacteriaceae</taxon>
        <taxon>Leifsonia</taxon>
    </lineage>
</organism>
<evidence type="ECO:0000259" key="5">
    <source>
        <dbReference type="PROSITE" id="PS50949"/>
    </source>
</evidence>
<dbReference type="EMBL" id="LNZG01000048">
    <property type="protein sequence ID" value="ODA89322.1"/>
    <property type="molecule type" value="Genomic_DNA"/>
</dbReference>
<protein>
    <recommendedName>
        <fullName evidence="5">HTH gntR-type domain-containing protein</fullName>
    </recommendedName>
</protein>
<dbReference type="CDD" id="cd07377">
    <property type="entry name" value="WHTH_GntR"/>
    <property type="match status" value="1"/>
</dbReference>
<sequence>MPVPISSKVDLAPRRLLRDTVAESIRSAILDGSFCPGERLHDEELQGWLGVSRTPIRDALNELSRAGLVEMAPNRYTRVADPDSRAAADSLETLAALLSGVLRIAVPRMTPSERRECSTGMDRILREFGENDSAALADACRTVLAAAVRVCDNMVLTRLYEETVWGLVFRVRDGYETADLRESVNRLYQDLRDEVTIANKRSTRHDQHHPIAPRRPVAAAH</sequence>
<feature type="domain" description="HTH gntR-type" evidence="5">
    <location>
        <begin position="15"/>
        <end position="82"/>
    </location>
</feature>
<dbReference type="InterPro" id="IPR036388">
    <property type="entry name" value="WH-like_DNA-bd_sf"/>
</dbReference>
<evidence type="ECO:0000256" key="2">
    <source>
        <dbReference type="ARBA" id="ARBA00023125"/>
    </source>
</evidence>
<reference evidence="6 7" key="1">
    <citation type="submission" date="2015-11" db="EMBL/GenBank/DDBJ databases">
        <authorList>
            <person name="Zhang Y."/>
            <person name="Guo Z."/>
        </authorList>
    </citation>
    <scope>NUCLEOTIDE SEQUENCE [LARGE SCALE GENOMIC DNA]</scope>
    <source>
        <strain evidence="7">gdw1</strain>
    </source>
</reference>
<comment type="caution">
    <text evidence="6">The sequence shown here is derived from an EMBL/GenBank/DDBJ whole genome shotgun (WGS) entry which is preliminary data.</text>
</comment>
<dbReference type="Gene3D" id="1.10.10.10">
    <property type="entry name" value="Winged helix-like DNA-binding domain superfamily/Winged helix DNA-binding domain"/>
    <property type="match status" value="1"/>
</dbReference>
<dbReference type="GO" id="GO:0003700">
    <property type="term" value="F:DNA-binding transcription factor activity"/>
    <property type="evidence" value="ECO:0007669"/>
    <property type="project" value="InterPro"/>
</dbReference>
<name>A0A1E2SHJ0_LEIXY</name>
<keyword evidence="2" id="KW-0238">DNA-binding</keyword>
<dbReference type="Proteomes" id="UP000094426">
    <property type="component" value="Unassembled WGS sequence"/>
</dbReference>
<evidence type="ECO:0000313" key="7">
    <source>
        <dbReference type="Proteomes" id="UP000094426"/>
    </source>
</evidence>
<evidence type="ECO:0000256" key="4">
    <source>
        <dbReference type="SAM" id="MobiDB-lite"/>
    </source>
</evidence>